<organism evidence="1 2">
    <name type="scientific">Candidatus Woesebacteria bacterium RIFOXYA1_FULL_43_9</name>
    <dbReference type="NCBI Taxonomy" id="1802534"/>
    <lineage>
        <taxon>Bacteria</taxon>
        <taxon>Candidatus Woeseibacteriota</taxon>
    </lineage>
</organism>
<reference evidence="1 2" key="1">
    <citation type="journal article" date="2016" name="Nat. Commun.">
        <title>Thousands of microbial genomes shed light on interconnected biogeochemical processes in an aquifer system.</title>
        <authorList>
            <person name="Anantharaman K."/>
            <person name="Brown C.T."/>
            <person name="Hug L.A."/>
            <person name="Sharon I."/>
            <person name="Castelle C.J."/>
            <person name="Probst A.J."/>
            <person name="Thomas B.C."/>
            <person name="Singh A."/>
            <person name="Wilkins M.J."/>
            <person name="Karaoz U."/>
            <person name="Brodie E.L."/>
            <person name="Williams K.H."/>
            <person name="Hubbard S.S."/>
            <person name="Banfield J.F."/>
        </authorList>
    </citation>
    <scope>NUCLEOTIDE SEQUENCE [LARGE SCALE GENOMIC DNA]</scope>
</reference>
<sequence>MVEKNIWGESGCKLPSGKLCDACCQFYEVAVGNQIKPGNTPCPYQNSVLNHGEGCSQHGVYRECLIFHCPAYNPNTNLELIAIALSKGLVTSRETEKAIRQFARTISQENMVYIALRFTLKRSGEFKATVGQPRFK</sequence>
<comment type="caution">
    <text evidence="1">The sequence shown here is derived from an EMBL/GenBank/DDBJ whole genome shotgun (WGS) entry which is preliminary data.</text>
</comment>
<dbReference type="EMBL" id="MGHU01000011">
    <property type="protein sequence ID" value="OGM77818.1"/>
    <property type="molecule type" value="Genomic_DNA"/>
</dbReference>
<evidence type="ECO:0000313" key="1">
    <source>
        <dbReference type="EMBL" id="OGM77818.1"/>
    </source>
</evidence>
<gene>
    <name evidence="1" type="ORF">A2188_02250</name>
</gene>
<protein>
    <submittedName>
        <fullName evidence="1">Uncharacterized protein</fullName>
    </submittedName>
</protein>
<accession>A0A1F8CPY3</accession>
<name>A0A1F8CPY3_9BACT</name>
<evidence type="ECO:0000313" key="2">
    <source>
        <dbReference type="Proteomes" id="UP000179241"/>
    </source>
</evidence>
<dbReference type="Proteomes" id="UP000179241">
    <property type="component" value="Unassembled WGS sequence"/>
</dbReference>
<dbReference type="AlphaFoldDB" id="A0A1F8CPY3"/>
<proteinExistence type="predicted"/>